<dbReference type="AlphaFoldDB" id="A0A3N0WY76"/>
<accession>A0A3N0WY76</accession>
<evidence type="ECO:0000313" key="1">
    <source>
        <dbReference type="EMBL" id="ROI10064.1"/>
    </source>
</evidence>
<dbReference type="RefSeq" id="WP_123265310.1">
    <property type="nucleotide sequence ID" value="NZ_RJUG01000002.1"/>
</dbReference>
<dbReference type="Proteomes" id="UP000270224">
    <property type="component" value="Unassembled WGS sequence"/>
</dbReference>
<dbReference type="EMBL" id="RJUG01000002">
    <property type="protein sequence ID" value="ROI10064.1"/>
    <property type="molecule type" value="Genomic_DNA"/>
</dbReference>
<reference evidence="2" key="1">
    <citation type="submission" date="2018-11" db="EMBL/GenBank/DDBJ databases">
        <title>Proposal to divide the Flavobacteriaceae and reorganize its genera based on Amino Acid Identity values calculated from whole genome sequences.</title>
        <authorList>
            <person name="Nicholson A.C."/>
            <person name="Gulvik C.A."/>
            <person name="Whitney A.M."/>
            <person name="Humrighouse B.W."/>
            <person name="Bell M."/>
            <person name="Holmes B."/>
            <person name="Steigerwalt A."/>
            <person name="Villarma A."/>
            <person name="Sheth M."/>
            <person name="Batra D."/>
            <person name="Pryor J."/>
            <person name="Bernardet J.-F."/>
            <person name="Hugo C."/>
            <person name="Kampfer P."/>
            <person name="Newman J."/>
            <person name="Mcquiston J.R."/>
        </authorList>
    </citation>
    <scope>NUCLEOTIDE SEQUENCE [LARGE SCALE GENOMIC DNA]</scope>
    <source>
        <strain evidence="2">H3056</strain>
    </source>
</reference>
<proteinExistence type="predicted"/>
<name>A0A3N0WY76_9FLAO</name>
<gene>
    <name evidence="1" type="ORF">EGI11_04765</name>
</gene>
<organism evidence="1 2">
    <name type="scientific">Kaistella daneshvariae</name>
    <dbReference type="NCBI Taxonomy" id="2487074"/>
    <lineage>
        <taxon>Bacteria</taxon>
        <taxon>Pseudomonadati</taxon>
        <taxon>Bacteroidota</taxon>
        <taxon>Flavobacteriia</taxon>
        <taxon>Flavobacteriales</taxon>
        <taxon>Weeksellaceae</taxon>
        <taxon>Chryseobacterium group</taxon>
        <taxon>Kaistella</taxon>
    </lineage>
</organism>
<evidence type="ECO:0000313" key="2">
    <source>
        <dbReference type="Proteomes" id="UP000270224"/>
    </source>
</evidence>
<protein>
    <submittedName>
        <fullName evidence="1">Uncharacterized protein</fullName>
    </submittedName>
</protein>
<sequence length="133" mass="14575">MIPNKEGQIVRFHTPLADENPEQVYVVLELMEDGERSRADIQALGTGLAFPPVTTVLLSDLKTVDVGTSDLIGCQVTINKPDYSQVKGKVVSVNEQRIHLDLSRGITGVETNVWVTVIDGYGVEHRGTLYVTP</sequence>
<reference evidence="2" key="2">
    <citation type="submission" date="2018-11" db="EMBL/GenBank/DDBJ databases">
        <title>Proposal to divide the Flavobacteriaceae and reorganize its genera based on Amino Acid Identity values calculated from whole genome sequences.</title>
        <authorList>
            <person name="Nicholson A.C."/>
            <person name="Gulvik C.A."/>
            <person name="Whitney A.M."/>
            <person name="Humrighouse B.W."/>
            <person name="Bell M."/>
            <person name="Holmens B."/>
            <person name="Steigerwalt A."/>
            <person name="Villarma A."/>
            <person name="Sheth M."/>
            <person name="Batra D."/>
            <person name="Pryor J."/>
            <person name="Bernardet J.-F."/>
            <person name="Hugo C."/>
            <person name="Kampfer P."/>
            <person name="Newman J."/>
            <person name="Mcquiston J.R."/>
        </authorList>
    </citation>
    <scope>NUCLEOTIDE SEQUENCE [LARGE SCALE GENOMIC DNA]</scope>
    <source>
        <strain evidence="2">H3056</strain>
    </source>
</reference>
<dbReference type="OrthoDB" id="709503at2"/>
<comment type="caution">
    <text evidence="1">The sequence shown here is derived from an EMBL/GenBank/DDBJ whole genome shotgun (WGS) entry which is preliminary data.</text>
</comment>